<evidence type="ECO:0000256" key="1">
    <source>
        <dbReference type="SAM" id="MobiDB-lite"/>
    </source>
</evidence>
<feature type="compositionally biased region" description="Polar residues" evidence="1">
    <location>
        <begin position="10"/>
        <end position="25"/>
    </location>
</feature>
<gene>
    <name evidence="3" type="ORF">VP01_995g7</name>
</gene>
<keyword evidence="2" id="KW-1133">Transmembrane helix</keyword>
<evidence type="ECO:0000256" key="2">
    <source>
        <dbReference type="SAM" id="Phobius"/>
    </source>
</evidence>
<dbReference type="AlphaFoldDB" id="A0A0L6U5A9"/>
<keyword evidence="2" id="KW-0472">Membrane</keyword>
<dbReference type="Proteomes" id="UP000037035">
    <property type="component" value="Unassembled WGS sequence"/>
</dbReference>
<dbReference type="EMBL" id="LAVV01015669">
    <property type="protein sequence ID" value="KNZ43703.1"/>
    <property type="molecule type" value="Genomic_DNA"/>
</dbReference>
<feature type="transmembrane region" description="Helical" evidence="2">
    <location>
        <begin position="93"/>
        <end position="121"/>
    </location>
</feature>
<keyword evidence="2" id="KW-0812">Transmembrane</keyword>
<comment type="caution">
    <text evidence="3">The sequence shown here is derived from an EMBL/GenBank/DDBJ whole genome shotgun (WGS) entry which is preliminary data.</text>
</comment>
<proteinExistence type="predicted"/>
<dbReference type="VEuPathDB" id="FungiDB:VP01_995g7"/>
<feature type="region of interest" description="Disordered" evidence="1">
    <location>
        <begin position="1"/>
        <end position="25"/>
    </location>
</feature>
<organism evidence="3 4">
    <name type="scientific">Puccinia sorghi</name>
    <dbReference type="NCBI Taxonomy" id="27349"/>
    <lineage>
        <taxon>Eukaryota</taxon>
        <taxon>Fungi</taxon>
        <taxon>Dikarya</taxon>
        <taxon>Basidiomycota</taxon>
        <taxon>Pucciniomycotina</taxon>
        <taxon>Pucciniomycetes</taxon>
        <taxon>Pucciniales</taxon>
        <taxon>Pucciniaceae</taxon>
        <taxon>Puccinia</taxon>
    </lineage>
</organism>
<protein>
    <submittedName>
        <fullName evidence="3">Uncharacterized protein</fullName>
    </submittedName>
</protein>
<sequence>MASAEALRSADSSYDNRNEASSTPKDQQLVSATLWHRLIHAKNSLRIHVFIPLEAIVKDAFRNYPTLTTRWSFPFILNNLNIRYTNHAKQKKSYMMVLAGLSVIPIVAFVGFSLFLMSYFFMLCEVFVLMISLAFLVAAAFWIVMGLFLAIFVLRLVYNVQTTFVEKVRHSQVIKDLVNHVHEKRRQHHQNSLGRTSKSP</sequence>
<keyword evidence="4" id="KW-1185">Reference proteome</keyword>
<dbReference type="OrthoDB" id="2499949at2759"/>
<reference evidence="3 4" key="1">
    <citation type="submission" date="2015-08" db="EMBL/GenBank/DDBJ databases">
        <title>Next Generation Sequencing and Analysis of the Genome of Puccinia sorghi L Schw, the Causal Agent of Maize Common Rust.</title>
        <authorList>
            <person name="Rochi L."/>
            <person name="Burguener G."/>
            <person name="Darino M."/>
            <person name="Turjanski A."/>
            <person name="Kreff E."/>
            <person name="Dieguez M.J."/>
            <person name="Sacco F."/>
        </authorList>
    </citation>
    <scope>NUCLEOTIDE SEQUENCE [LARGE SCALE GENOMIC DNA]</scope>
    <source>
        <strain evidence="3 4">RO10H11247</strain>
    </source>
</reference>
<feature type="transmembrane region" description="Helical" evidence="2">
    <location>
        <begin position="127"/>
        <end position="154"/>
    </location>
</feature>
<accession>A0A0L6U5A9</accession>
<evidence type="ECO:0000313" key="3">
    <source>
        <dbReference type="EMBL" id="KNZ43703.1"/>
    </source>
</evidence>
<name>A0A0L6U5A9_9BASI</name>
<evidence type="ECO:0000313" key="4">
    <source>
        <dbReference type="Proteomes" id="UP000037035"/>
    </source>
</evidence>